<dbReference type="Gene3D" id="3.40.420.10">
    <property type="entry name" value="Ricin (A subunit), domain 1"/>
    <property type="match status" value="1"/>
</dbReference>
<keyword evidence="1" id="KW-0378">Hydrolase</keyword>
<dbReference type="Gramene" id="Dexi1B01G0005930.1">
    <property type="protein sequence ID" value="Dexi1B01G0005930.1:cds"/>
    <property type="gene ID" value="Dexi1B01G0005930"/>
</dbReference>
<comment type="similarity">
    <text evidence="1">Belongs to the ribosome-inactivating protein family.</text>
</comment>
<keyword evidence="1" id="KW-0611">Plant defense</keyword>
<dbReference type="PANTHER" id="PTHR33453">
    <property type="match status" value="1"/>
</dbReference>
<evidence type="ECO:0000313" key="3">
    <source>
        <dbReference type="Proteomes" id="UP000636709"/>
    </source>
</evidence>
<dbReference type="InterPro" id="IPR001574">
    <property type="entry name" value="Ribosome_inactivat_prot"/>
</dbReference>
<keyword evidence="3" id="KW-1185">Reference proteome</keyword>
<comment type="caution">
    <text evidence="2">The sequence shown here is derived from an EMBL/GenBank/DDBJ whole genome shotgun (WGS) entry which is preliminary data.</text>
</comment>
<dbReference type="GO" id="GO:0017148">
    <property type="term" value="P:negative regulation of translation"/>
    <property type="evidence" value="ECO:0007669"/>
    <property type="project" value="UniProtKB-KW"/>
</dbReference>
<dbReference type="Pfam" id="PF00161">
    <property type="entry name" value="RIP"/>
    <property type="match status" value="1"/>
</dbReference>
<dbReference type="EC" id="3.2.2.22" evidence="1"/>
<organism evidence="2 3">
    <name type="scientific">Digitaria exilis</name>
    <dbReference type="NCBI Taxonomy" id="1010633"/>
    <lineage>
        <taxon>Eukaryota</taxon>
        <taxon>Viridiplantae</taxon>
        <taxon>Streptophyta</taxon>
        <taxon>Embryophyta</taxon>
        <taxon>Tracheophyta</taxon>
        <taxon>Spermatophyta</taxon>
        <taxon>Magnoliopsida</taxon>
        <taxon>Liliopsida</taxon>
        <taxon>Poales</taxon>
        <taxon>Poaceae</taxon>
        <taxon>PACMAD clade</taxon>
        <taxon>Panicoideae</taxon>
        <taxon>Panicodae</taxon>
        <taxon>Paniceae</taxon>
        <taxon>Anthephorinae</taxon>
        <taxon>Digitaria</taxon>
    </lineage>
</organism>
<sequence length="198" mass="22126">MINVRFGPAATDNATLALAADDLYFLGFKNRTENWHILKGGFKGLPAAAGSTVVTLPMGENYGHFVSGGHKNLVTVPLGRQSAIQAARDLASYDSSKTPDRVVKQAMARFMVMFSEAMRFRVVRDTFEGRWDEKTFITKKVAEYIVYWGKLSRLLIKWQQSVYRPWGGTEDADAVATVLGIKNANDAWLVLDFLLLPY</sequence>
<keyword evidence="1" id="KW-0800">Toxin</keyword>
<dbReference type="AlphaFoldDB" id="A0A835EHE5"/>
<dbReference type="SUPFAM" id="SSF56371">
    <property type="entry name" value="Ribosome inactivating proteins (RIP)"/>
    <property type="match status" value="1"/>
</dbReference>
<reference evidence="2" key="1">
    <citation type="submission" date="2020-07" db="EMBL/GenBank/DDBJ databases">
        <title>Genome sequence and genetic diversity analysis of an under-domesticated orphan crop, white fonio (Digitaria exilis).</title>
        <authorList>
            <person name="Bennetzen J.L."/>
            <person name="Chen S."/>
            <person name="Ma X."/>
            <person name="Wang X."/>
            <person name="Yssel A.E.J."/>
            <person name="Chaluvadi S.R."/>
            <person name="Johnson M."/>
            <person name="Gangashetty P."/>
            <person name="Hamidou F."/>
            <person name="Sanogo M.D."/>
            <person name="Zwaenepoel A."/>
            <person name="Wallace J."/>
            <person name="Van De Peer Y."/>
            <person name="Van Deynze A."/>
        </authorList>
    </citation>
    <scope>NUCLEOTIDE SEQUENCE</scope>
    <source>
        <tissue evidence="2">Leaves</tissue>
    </source>
</reference>
<name>A0A835EHE5_9POAL</name>
<accession>A0A835EHE5</accession>
<dbReference type="InterPro" id="IPR036041">
    <property type="entry name" value="Ribosome-inact_prot_sf"/>
</dbReference>
<protein>
    <recommendedName>
        <fullName evidence="1">rRNA N-glycosylase</fullName>
        <ecNumber evidence="1">3.2.2.22</ecNumber>
    </recommendedName>
</protein>
<evidence type="ECO:0000313" key="2">
    <source>
        <dbReference type="EMBL" id="KAF8691239.1"/>
    </source>
</evidence>
<dbReference type="OrthoDB" id="616245at2759"/>
<dbReference type="PANTHER" id="PTHR33453:SF10">
    <property type="entry name" value="RRNA N-GLYCOSYLASE"/>
    <property type="match status" value="1"/>
</dbReference>
<dbReference type="GO" id="GO:0090729">
    <property type="term" value="F:toxin activity"/>
    <property type="evidence" value="ECO:0007669"/>
    <property type="project" value="UniProtKB-KW"/>
</dbReference>
<evidence type="ECO:0000256" key="1">
    <source>
        <dbReference type="RuleBase" id="RU004915"/>
    </source>
</evidence>
<dbReference type="GO" id="GO:0006952">
    <property type="term" value="P:defense response"/>
    <property type="evidence" value="ECO:0007669"/>
    <property type="project" value="UniProtKB-KW"/>
</dbReference>
<dbReference type="GO" id="GO:0030598">
    <property type="term" value="F:rRNA N-glycosylase activity"/>
    <property type="evidence" value="ECO:0007669"/>
    <property type="project" value="UniProtKB-EC"/>
</dbReference>
<proteinExistence type="inferred from homology"/>
<comment type="catalytic activity">
    <reaction evidence="1">
        <text>Endohydrolysis of the N-glycosidic bond at one specific adenosine on the 28S rRNA.</text>
        <dbReference type="EC" id="3.2.2.22"/>
    </reaction>
</comment>
<keyword evidence="1" id="KW-0652">Protein synthesis inhibitor</keyword>
<dbReference type="EMBL" id="JACEFO010001965">
    <property type="protein sequence ID" value="KAF8691239.1"/>
    <property type="molecule type" value="Genomic_DNA"/>
</dbReference>
<dbReference type="Proteomes" id="UP000636709">
    <property type="component" value="Unassembled WGS sequence"/>
</dbReference>
<gene>
    <name evidence="2" type="ORF">HU200_040361</name>
</gene>
<dbReference type="InterPro" id="IPR016138">
    <property type="entry name" value="Ribosome_inactivat_prot_sub1"/>
</dbReference>